<evidence type="ECO:0000256" key="10">
    <source>
        <dbReference type="SAM" id="Phobius"/>
    </source>
</evidence>
<keyword evidence="3 11" id="KW-0808">Transferase</keyword>
<keyword evidence="7 10" id="KW-0472">Membrane</keyword>
<dbReference type="AlphaFoldDB" id="A0A645FL27"/>
<evidence type="ECO:0000256" key="5">
    <source>
        <dbReference type="ARBA" id="ARBA00022989"/>
    </source>
</evidence>
<keyword evidence="4 10" id="KW-0812">Transmembrane</keyword>
<keyword evidence="6" id="KW-0443">Lipid metabolism</keyword>
<dbReference type="InterPro" id="IPR003811">
    <property type="entry name" value="G3P_acylTferase_PlsY"/>
</dbReference>
<feature type="transmembrane region" description="Helical" evidence="10">
    <location>
        <begin position="141"/>
        <end position="158"/>
    </location>
</feature>
<keyword evidence="5 10" id="KW-1133">Transmembrane helix</keyword>
<dbReference type="Pfam" id="PF02660">
    <property type="entry name" value="G3P_acyltransf"/>
    <property type="match status" value="1"/>
</dbReference>
<dbReference type="EMBL" id="VSSQ01061287">
    <property type="protein sequence ID" value="MPN14650.1"/>
    <property type="molecule type" value="Genomic_DNA"/>
</dbReference>
<accession>A0A645FL27</accession>
<dbReference type="GO" id="GO:0005886">
    <property type="term" value="C:plasma membrane"/>
    <property type="evidence" value="ECO:0007669"/>
    <property type="project" value="InterPro"/>
</dbReference>
<evidence type="ECO:0000256" key="3">
    <source>
        <dbReference type="ARBA" id="ARBA00022679"/>
    </source>
</evidence>
<name>A0A645FL27_9ZZZZ</name>
<feature type="transmembrane region" description="Helical" evidence="10">
    <location>
        <begin position="27"/>
        <end position="45"/>
    </location>
</feature>
<feature type="transmembrane region" description="Helical" evidence="10">
    <location>
        <begin position="84"/>
        <end position="111"/>
    </location>
</feature>
<reference evidence="11" key="1">
    <citation type="submission" date="2019-08" db="EMBL/GenBank/DDBJ databases">
        <authorList>
            <person name="Kucharzyk K."/>
            <person name="Murdoch R.W."/>
            <person name="Higgins S."/>
            <person name="Loffler F."/>
        </authorList>
    </citation>
    <scope>NUCLEOTIDE SEQUENCE</scope>
</reference>
<keyword evidence="11" id="KW-0012">Acyltransferase</keyword>
<organism evidence="11">
    <name type="scientific">bioreactor metagenome</name>
    <dbReference type="NCBI Taxonomy" id="1076179"/>
    <lineage>
        <taxon>unclassified sequences</taxon>
        <taxon>metagenomes</taxon>
        <taxon>ecological metagenomes</taxon>
    </lineage>
</organism>
<evidence type="ECO:0000256" key="8">
    <source>
        <dbReference type="ARBA" id="ARBA00023209"/>
    </source>
</evidence>
<dbReference type="PANTHER" id="PTHR30309">
    <property type="entry name" value="INNER MEMBRANE PROTEIN YGIH"/>
    <property type="match status" value="1"/>
</dbReference>
<proteinExistence type="predicted"/>
<sequence>MDITIEGSDKNPGMTNVMRCVGTKQGLLCLLLDVSKGFFPVAFALKTLSPTYPLFAIVMAAPVLGHAFSPILKGKGGKAIATTFGTFGGALLGGSNMFWILSIILIVFSVVVVITPHSLRMVVSMITLSVWAIILREPMGFMWGTVLISAVVIFKHITNFDKEPKKVSLLQFRKR</sequence>
<evidence type="ECO:0000256" key="1">
    <source>
        <dbReference type="ARBA" id="ARBA00022475"/>
    </source>
</evidence>
<comment type="caution">
    <text evidence="11">The sequence shown here is derived from an EMBL/GenBank/DDBJ whole genome shotgun (WGS) entry which is preliminary data.</text>
</comment>
<evidence type="ECO:0000256" key="2">
    <source>
        <dbReference type="ARBA" id="ARBA00022516"/>
    </source>
</evidence>
<evidence type="ECO:0000256" key="7">
    <source>
        <dbReference type="ARBA" id="ARBA00023136"/>
    </source>
</evidence>
<keyword evidence="2" id="KW-0444">Lipid biosynthesis</keyword>
<dbReference type="GO" id="GO:0008654">
    <property type="term" value="P:phospholipid biosynthetic process"/>
    <property type="evidence" value="ECO:0007669"/>
    <property type="project" value="UniProtKB-KW"/>
</dbReference>
<keyword evidence="1" id="KW-1003">Cell membrane</keyword>
<dbReference type="SMART" id="SM01207">
    <property type="entry name" value="G3P_acyltransf"/>
    <property type="match status" value="1"/>
</dbReference>
<protein>
    <submittedName>
        <fullName evidence="11">Glycerol-3-phosphate acyltransferase</fullName>
        <ecNumber evidence="11">2.3.1.-</ecNumber>
    </submittedName>
</protein>
<dbReference type="PANTHER" id="PTHR30309:SF0">
    <property type="entry name" value="GLYCEROL-3-PHOSPHATE ACYLTRANSFERASE-RELATED"/>
    <property type="match status" value="1"/>
</dbReference>
<keyword evidence="9" id="KW-1208">Phospholipid metabolism</keyword>
<evidence type="ECO:0000256" key="6">
    <source>
        <dbReference type="ARBA" id="ARBA00023098"/>
    </source>
</evidence>
<dbReference type="GO" id="GO:0043772">
    <property type="term" value="F:acyl-phosphate glycerol-3-phosphate acyltransferase activity"/>
    <property type="evidence" value="ECO:0007669"/>
    <property type="project" value="InterPro"/>
</dbReference>
<keyword evidence="8" id="KW-0594">Phospholipid biosynthesis</keyword>
<evidence type="ECO:0000313" key="11">
    <source>
        <dbReference type="EMBL" id="MPN14650.1"/>
    </source>
</evidence>
<gene>
    <name evidence="11" type="primary">plsY_37</name>
    <name evidence="11" type="ORF">SDC9_161977</name>
</gene>
<feature type="transmembrane region" description="Helical" evidence="10">
    <location>
        <begin position="51"/>
        <end position="72"/>
    </location>
</feature>
<evidence type="ECO:0000256" key="9">
    <source>
        <dbReference type="ARBA" id="ARBA00023264"/>
    </source>
</evidence>
<dbReference type="EC" id="2.3.1.-" evidence="11"/>
<evidence type="ECO:0000256" key="4">
    <source>
        <dbReference type="ARBA" id="ARBA00022692"/>
    </source>
</evidence>